<proteinExistence type="predicted"/>
<accession>A0AAQ3NPY1</accession>
<sequence>MVFRLFPKNPEVQVNRKQLLVGGLKSNERLIPYLIVWLLCPCASNHAQCYEVDLMIIFGILNEIKIHWLSLICDTMMKVKRYTHYPLPYALLVSRICEYKGVDVSTEAFHNTHPKNKIGSSALPHMGFILQGNTYIHRDDVGNLEEEDEDHEIDDVQDEAGPSAPALVNHSYFLESLSRQLSNISIFQCSIFRLEVCSILRGLDDRVHAREGLIQLLDADDSDES</sequence>
<reference evidence="1 2" key="1">
    <citation type="journal article" date="2023" name="Life. Sci Alliance">
        <title>Evolutionary insights into 3D genome organization and epigenetic landscape of Vigna mungo.</title>
        <authorList>
            <person name="Junaid A."/>
            <person name="Singh B."/>
            <person name="Bhatia S."/>
        </authorList>
    </citation>
    <scope>NUCLEOTIDE SEQUENCE [LARGE SCALE GENOMIC DNA]</scope>
    <source>
        <strain evidence="1">Urdbean</strain>
    </source>
</reference>
<evidence type="ECO:0000313" key="1">
    <source>
        <dbReference type="EMBL" id="WVZ13167.1"/>
    </source>
</evidence>
<dbReference type="Proteomes" id="UP001374535">
    <property type="component" value="Chromosome 5"/>
</dbReference>
<gene>
    <name evidence="1" type="ORF">V8G54_017697</name>
</gene>
<keyword evidence="2" id="KW-1185">Reference proteome</keyword>
<name>A0AAQ3NPY1_VIGMU</name>
<protein>
    <submittedName>
        <fullName evidence="1">Uncharacterized protein</fullName>
    </submittedName>
</protein>
<dbReference type="EMBL" id="CP144696">
    <property type="protein sequence ID" value="WVZ13167.1"/>
    <property type="molecule type" value="Genomic_DNA"/>
</dbReference>
<evidence type="ECO:0000313" key="2">
    <source>
        <dbReference type="Proteomes" id="UP001374535"/>
    </source>
</evidence>
<organism evidence="1 2">
    <name type="scientific">Vigna mungo</name>
    <name type="common">Black gram</name>
    <name type="synonym">Phaseolus mungo</name>
    <dbReference type="NCBI Taxonomy" id="3915"/>
    <lineage>
        <taxon>Eukaryota</taxon>
        <taxon>Viridiplantae</taxon>
        <taxon>Streptophyta</taxon>
        <taxon>Embryophyta</taxon>
        <taxon>Tracheophyta</taxon>
        <taxon>Spermatophyta</taxon>
        <taxon>Magnoliopsida</taxon>
        <taxon>eudicotyledons</taxon>
        <taxon>Gunneridae</taxon>
        <taxon>Pentapetalae</taxon>
        <taxon>rosids</taxon>
        <taxon>fabids</taxon>
        <taxon>Fabales</taxon>
        <taxon>Fabaceae</taxon>
        <taxon>Papilionoideae</taxon>
        <taxon>50 kb inversion clade</taxon>
        <taxon>NPAAA clade</taxon>
        <taxon>indigoferoid/millettioid clade</taxon>
        <taxon>Phaseoleae</taxon>
        <taxon>Vigna</taxon>
    </lineage>
</organism>
<dbReference type="AlphaFoldDB" id="A0AAQ3NPY1"/>